<accession>I4F2I6</accession>
<feature type="compositionally biased region" description="Low complexity" evidence="1">
    <location>
        <begin position="1"/>
        <end position="10"/>
    </location>
</feature>
<dbReference type="STRING" id="477641.MODMU_4465"/>
<feature type="transmembrane region" description="Helical" evidence="2">
    <location>
        <begin position="66"/>
        <end position="89"/>
    </location>
</feature>
<protein>
    <submittedName>
        <fullName evidence="3">Uncharacterized protein</fullName>
    </submittedName>
</protein>
<evidence type="ECO:0000256" key="2">
    <source>
        <dbReference type="SAM" id="Phobius"/>
    </source>
</evidence>
<reference evidence="3 4" key="1">
    <citation type="journal article" date="2012" name="J. Bacteriol.">
        <title>Genome Sequence of Radiation-Resistant Modestobacter marinus Strain BC501, a Representative Actinobacterium That Thrives on Calcareous Stone Surfaces.</title>
        <authorList>
            <person name="Normand P."/>
            <person name="Gury J."/>
            <person name="Pujic P."/>
            <person name="Chouaia B."/>
            <person name="Crotti E."/>
            <person name="Brusetti L."/>
            <person name="Daffonchio D."/>
            <person name="Vacherie B."/>
            <person name="Barbe V."/>
            <person name="Medigue C."/>
            <person name="Calteau A."/>
            <person name="Ghodhbane-Gtari F."/>
            <person name="Essoussi I."/>
            <person name="Nouioui I."/>
            <person name="Abbassi-Ghozzi I."/>
            <person name="Gtari M."/>
        </authorList>
    </citation>
    <scope>NUCLEOTIDE SEQUENCE [LARGE SCALE GENOMIC DNA]</scope>
    <source>
        <strain evidence="4">BC 501</strain>
    </source>
</reference>
<proteinExistence type="predicted"/>
<name>I4F2I6_MODI5</name>
<dbReference type="OrthoDB" id="5196985at2"/>
<dbReference type="EMBL" id="FO203431">
    <property type="protein sequence ID" value="CCH89849.1"/>
    <property type="molecule type" value="Genomic_DNA"/>
</dbReference>
<feature type="region of interest" description="Disordered" evidence="1">
    <location>
        <begin position="1"/>
        <end position="20"/>
    </location>
</feature>
<evidence type="ECO:0000313" key="4">
    <source>
        <dbReference type="Proteomes" id="UP000006461"/>
    </source>
</evidence>
<keyword evidence="2" id="KW-0472">Membrane</keyword>
<keyword evidence="2" id="KW-1133">Transmembrane helix</keyword>
<organism evidence="3 4">
    <name type="scientific">Modestobacter italicus (strain DSM 44449 / CECT 9708 / BC 501)</name>
    <dbReference type="NCBI Taxonomy" id="2732864"/>
    <lineage>
        <taxon>Bacteria</taxon>
        <taxon>Bacillati</taxon>
        <taxon>Actinomycetota</taxon>
        <taxon>Actinomycetes</taxon>
        <taxon>Geodermatophilales</taxon>
        <taxon>Geodermatophilaceae</taxon>
        <taxon>Modestobacter</taxon>
    </lineage>
</organism>
<sequence length="116" mass="12268">MSTASNAAANDSDDAGRVPAEARKHTAGAYDVRTVIAGLIGLYGIVLTIMGLFADNAEDRAKTGDWNANLWSGIVMIIVAVVFAVWLVLRPVVVDPVALEKEKDEGTSDGSDLTQH</sequence>
<feature type="transmembrane region" description="Helical" evidence="2">
    <location>
        <begin position="35"/>
        <end position="54"/>
    </location>
</feature>
<dbReference type="AlphaFoldDB" id="I4F2I6"/>
<gene>
    <name evidence="3" type="ordered locus">MODMU_4465</name>
</gene>
<evidence type="ECO:0000313" key="3">
    <source>
        <dbReference type="EMBL" id="CCH89849.1"/>
    </source>
</evidence>
<dbReference type="KEGG" id="mmar:MODMU_4465"/>
<evidence type="ECO:0000256" key="1">
    <source>
        <dbReference type="SAM" id="MobiDB-lite"/>
    </source>
</evidence>
<dbReference type="HOGENOM" id="CLU_162071_1_0_11"/>
<keyword evidence="2" id="KW-0812">Transmembrane</keyword>
<keyword evidence="4" id="KW-1185">Reference proteome</keyword>
<dbReference type="OMA" id="DWNANLW"/>
<dbReference type="eggNOG" id="ENOG503304C">
    <property type="taxonomic scope" value="Bacteria"/>
</dbReference>
<dbReference type="Proteomes" id="UP000006461">
    <property type="component" value="Chromosome"/>
</dbReference>